<proteinExistence type="predicted"/>
<dbReference type="InParanoid" id="A0A6L2PUV3"/>
<protein>
    <recommendedName>
        <fullName evidence="1">CULT domain-containing protein</fullName>
    </recommendedName>
</protein>
<sequence length="201" mass="22969">MLDMLNDRWRGELVLCLISISAIVRNSEGHSHHSEESTDYLLCRSCGADIADSSYIHSRFSPEALIRGNQSLFRKQSVAVQLLENPLGIRFRVVVVNKSNCIGVDEWHSEFSWYPGYAWKHCLCSHCGHHVGWIFEPLKSAFADRKIASDQGFYGLILDNILSESCKYNSLKCYLPYTCLQFWLRIYHPEISVPKPAVTVV</sequence>
<dbReference type="Proteomes" id="UP000502823">
    <property type="component" value="Unassembled WGS sequence"/>
</dbReference>
<evidence type="ECO:0000313" key="2">
    <source>
        <dbReference type="EMBL" id="GFG34235.1"/>
    </source>
</evidence>
<dbReference type="InterPro" id="IPR034750">
    <property type="entry name" value="CULT"/>
</dbReference>
<evidence type="ECO:0000259" key="1">
    <source>
        <dbReference type="PROSITE" id="PS51788"/>
    </source>
</evidence>
<keyword evidence="3" id="KW-1185">Reference proteome</keyword>
<name>A0A6L2PUV3_COPFO</name>
<feature type="domain" description="CULT" evidence="1">
    <location>
        <begin position="38"/>
        <end position="165"/>
    </location>
</feature>
<organism evidence="2 3">
    <name type="scientific">Coptotermes formosanus</name>
    <name type="common">Formosan subterranean termite</name>
    <dbReference type="NCBI Taxonomy" id="36987"/>
    <lineage>
        <taxon>Eukaryota</taxon>
        <taxon>Metazoa</taxon>
        <taxon>Ecdysozoa</taxon>
        <taxon>Arthropoda</taxon>
        <taxon>Hexapoda</taxon>
        <taxon>Insecta</taxon>
        <taxon>Pterygota</taxon>
        <taxon>Neoptera</taxon>
        <taxon>Polyneoptera</taxon>
        <taxon>Dictyoptera</taxon>
        <taxon>Blattodea</taxon>
        <taxon>Blattoidea</taxon>
        <taxon>Termitoidae</taxon>
        <taxon>Rhinotermitidae</taxon>
        <taxon>Coptotermes</taxon>
    </lineage>
</organism>
<dbReference type="CDD" id="cd15777">
    <property type="entry name" value="CRBN_C_like"/>
    <property type="match status" value="1"/>
</dbReference>
<comment type="caution">
    <text evidence="2">The sequence shown here is derived from an EMBL/GenBank/DDBJ whole genome shotgun (WGS) entry which is preliminary data.</text>
</comment>
<dbReference type="EMBL" id="BLKM01011744">
    <property type="protein sequence ID" value="GFG34235.1"/>
    <property type="molecule type" value="Genomic_DNA"/>
</dbReference>
<reference evidence="3" key="1">
    <citation type="submission" date="2020-01" db="EMBL/GenBank/DDBJ databases">
        <title>Draft genome sequence of the Termite Coptotermes fromosanus.</title>
        <authorList>
            <person name="Itakura S."/>
            <person name="Yosikawa Y."/>
            <person name="Umezawa K."/>
        </authorList>
    </citation>
    <scope>NUCLEOTIDE SEQUENCE [LARGE SCALE GENOMIC DNA]</scope>
</reference>
<evidence type="ECO:0000313" key="3">
    <source>
        <dbReference type="Proteomes" id="UP000502823"/>
    </source>
</evidence>
<dbReference type="OrthoDB" id="5778218at2759"/>
<dbReference type="Gene3D" id="2.170.150.20">
    <property type="entry name" value="Peptide methionine sulfoxide reductase"/>
    <property type="match status" value="1"/>
</dbReference>
<dbReference type="PROSITE" id="PS51788">
    <property type="entry name" value="CULT"/>
    <property type="match status" value="1"/>
</dbReference>
<dbReference type="AlphaFoldDB" id="A0A6L2PUV3"/>
<accession>A0A6L2PUV3</accession>
<gene>
    <name evidence="2" type="ORF">Cfor_08192</name>
</gene>